<gene>
    <name evidence="2" type="ORF">ACFLIM_29650</name>
</gene>
<dbReference type="SUPFAM" id="SSF53597">
    <property type="entry name" value="Dihydrofolate reductase-like"/>
    <property type="match status" value="1"/>
</dbReference>
<name>A0ABW7AJ28_9ACTN</name>
<evidence type="ECO:0000313" key="2">
    <source>
        <dbReference type="EMBL" id="MFG1707372.1"/>
    </source>
</evidence>
<evidence type="ECO:0000313" key="3">
    <source>
        <dbReference type="Proteomes" id="UP001603978"/>
    </source>
</evidence>
<feature type="domain" description="Bacterial bifunctional deaminase-reductase C-terminal" evidence="1">
    <location>
        <begin position="12"/>
        <end position="171"/>
    </location>
</feature>
<dbReference type="Proteomes" id="UP001603978">
    <property type="component" value="Unassembled WGS sequence"/>
</dbReference>
<sequence length="193" mass="20519">MTAGRPFTCSVFIGTSLDGFIARADGDLGWLTSRGEAAGGDLGYQEFADGIDTVVMGRGTYEPGLTYDLWPHEGKHVAVLSTTLEEGADPRVTVYRDLDRLLRGLAERGTKSVYVDGGQVIRAFLRAGLIDEITITTVPVLLGTGLPLFGPLGGDVPLVHLSTRVFGAGVVQSTYAVERPDSRPSPVLDQGLK</sequence>
<dbReference type="PANTHER" id="PTHR38011:SF11">
    <property type="entry name" value="2,5-DIAMINO-6-RIBOSYLAMINO-4(3H)-PYRIMIDINONE 5'-PHOSPHATE REDUCTASE"/>
    <property type="match status" value="1"/>
</dbReference>
<dbReference type="Gene3D" id="3.40.430.10">
    <property type="entry name" value="Dihydrofolate Reductase, subunit A"/>
    <property type="match status" value="1"/>
</dbReference>
<dbReference type="RefSeq" id="WP_393171006.1">
    <property type="nucleotide sequence ID" value="NZ_JBICRM010000020.1"/>
</dbReference>
<reference evidence="2 3" key="1">
    <citation type="submission" date="2024-10" db="EMBL/GenBank/DDBJ databases">
        <authorList>
            <person name="Topkara A.R."/>
            <person name="Saygin H."/>
        </authorList>
    </citation>
    <scope>NUCLEOTIDE SEQUENCE [LARGE SCALE GENOMIC DNA]</scope>
    <source>
        <strain evidence="2 3">M3C6</strain>
    </source>
</reference>
<dbReference type="Pfam" id="PF01872">
    <property type="entry name" value="RibD_C"/>
    <property type="match status" value="1"/>
</dbReference>
<comment type="caution">
    <text evidence="2">The sequence shown here is derived from an EMBL/GenBank/DDBJ whole genome shotgun (WGS) entry which is preliminary data.</text>
</comment>
<dbReference type="PANTHER" id="PTHR38011">
    <property type="entry name" value="DIHYDROFOLATE REDUCTASE FAMILY PROTEIN (AFU_ORTHOLOGUE AFUA_8G06820)"/>
    <property type="match status" value="1"/>
</dbReference>
<evidence type="ECO:0000259" key="1">
    <source>
        <dbReference type="Pfam" id="PF01872"/>
    </source>
</evidence>
<protein>
    <submittedName>
        <fullName evidence="2">Dihydrofolate reductase family protein</fullName>
    </submittedName>
</protein>
<dbReference type="InterPro" id="IPR002734">
    <property type="entry name" value="RibDG_C"/>
</dbReference>
<dbReference type="InterPro" id="IPR024072">
    <property type="entry name" value="DHFR-like_dom_sf"/>
</dbReference>
<dbReference type="InterPro" id="IPR050765">
    <property type="entry name" value="Riboflavin_Biosynth_HTPR"/>
</dbReference>
<keyword evidence="3" id="KW-1185">Reference proteome</keyword>
<organism evidence="2 3">
    <name type="scientific">Nonomuraea marmarensis</name>
    <dbReference type="NCBI Taxonomy" id="3351344"/>
    <lineage>
        <taxon>Bacteria</taxon>
        <taxon>Bacillati</taxon>
        <taxon>Actinomycetota</taxon>
        <taxon>Actinomycetes</taxon>
        <taxon>Streptosporangiales</taxon>
        <taxon>Streptosporangiaceae</taxon>
        <taxon>Nonomuraea</taxon>
    </lineage>
</organism>
<accession>A0ABW7AJ28</accession>
<proteinExistence type="predicted"/>
<dbReference type="EMBL" id="JBICRM010000020">
    <property type="protein sequence ID" value="MFG1707372.1"/>
    <property type="molecule type" value="Genomic_DNA"/>
</dbReference>